<dbReference type="InterPro" id="IPR000836">
    <property type="entry name" value="PRTase_dom"/>
</dbReference>
<dbReference type="GO" id="GO:0000287">
    <property type="term" value="F:magnesium ion binding"/>
    <property type="evidence" value="ECO:0007669"/>
    <property type="project" value="TreeGrafter"/>
</dbReference>
<dbReference type="Pfam" id="PF00156">
    <property type="entry name" value="Pribosyltran"/>
    <property type="match status" value="1"/>
</dbReference>
<dbReference type="InterPro" id="IPR005904">
    <property type="entry name" value="Hxn_phspho_trans"/>
</dbReference>
<dbReference type="GO" id="GO:0032263">
    <property type="term" value="P:GMP salvage"/>
    <property type="evidence" value="ECO:0007669"/>
    <property type="project" value="TreeGrafter"/>
</dbReference>
<evidence type="ECO:0000259" key="16">
    <source>
        <dbReference type="Pfam" id="PF00156"/>
    </source>
</evidence>
<evidence type="ECO:0000256" key="14">
    <source>
        <dbReference type="ARBA" id="ARBA00049402"/>
    </source>
</evidence>
<dbReference type="SUPFAM" id="SSF53271">
    <property type="entry name" value="PRTase-like"/>
    <property type="match status" value="1"/>
</dbReference>
<dbReference type="RefSeq" id="WP_189569597.1">
    <property type="nucleotide sequence ID" value="NZ_BMXI01000006.1"/>
</dbReference>
<comment type="cofactor">
    <cofactor evidence="1 15">
        <name>Mg(2+)</name>
        <dbReference type="ChEBI" id="CHEBI:18420"/>
    </cofactor>
</comment>
<dbReference type="Gene3D" id="3.40.50.2020">
    <property type="match status" value="1"/>
</dbReference>
<comment type="catalytic activity">
    <reaction evidence="14">
        <text>IMP + diphosphate = hypoxanthine + 5-phospho-alpha-D-ribose 1-diphosphate</text>
        <dbReference type="Rhea" id="RHEA:17973"/>
        <dbReference type="ChEBI" id="CHEBI:17368"/>
        <dbReference type="ChEBI" id="CHEBI:33019"/>
        <dbReference type="ChEBI" id="CHEBI:58017"/>
        <dbReference type="ChEBI" id="CHEBI:58053"/>
        <dbReference type="EC" id="2.4.2.8"/>
    </reaction>
    <physiologicalReaction direction="right-to-left" evidence="14">
        <dbReference type="Rhea" id="RHEA:17975"/>
    </physiologicalReaction>
</comment>
<name>A0A918WKU2_9BACT</name>
<dbReference type="EC" id="2.4.2.8" evidence="5 15"/>
<evidence type="ECO:0000256" key="6">
    <source>
        <dbReference type="ARBA" id="ARBA00022490"/>
    </source>
</evidence>
<dbReference type="GO" id="GO:0000166">
    <property type="term" value="F:nucleotide binding"/>
    <property type="evidence" value="ECO:0007669"/>
    <property type="project" value="UniProtKB-KW"/>
</dbReference>
<organism evidence="17 18">
    <name type="scientific">Roseibacillus persicicus</name>
    <dbReference type="NCBI Taxonomy" id="454148"/>
    <lineage>
        <taxon>Bacteria</taxon>
        <taxon>Pseudomonadati</taxon>
        <taxon>Verrucomicrobiota</taxon>
        <taxon>Verrucomicrobiia</taxon>
        <taxon>Verrucomicrobiales</taxon>
        <taxon>Verrucomicrobiaceae</taxon>
        <taxon>Roseibacillus</taxon>
    </lineage>
</organism>
<comment type="pathway">
    <text evidence="3 15">Purine metabolism; IMP biosynthesis via salvage pathway; IMP from hypoxanthine: step 1/1.</text>
</comment>
<feature type="domain" description="Phosphoribosyltransferase" evidence="16">
    <location>
        <begin position="15"/>
        <end position="160"/>
    </location>
</feature>
<evidence type="ECO:0000256" key="10">
    <source>
        <dbReference type="ARBA" id="ARBA00022726"/>
    </source>
</evidence>
<evidence type="ECO:0000256" key="12">
    <source>
        <dbReference type="ARBA" id="ARBA00022842"/>
    </source>
</evidence>
<protein>
    <recommendedName>
        <fullName evidence="5 15">Hypoxanthine phosphoribosyltransferase</fullName>
        <ecNumber evidence="5 15">2.4.2.8</ecNumber>
    </recommendedName>
</protein>
<dbReference type="AlphaFoldDB" id="A0A918WKU2"/>
<gene>
    <name evidence="17" type="primary">hpt</name>
    <name evidence="17" type="ORF">GCM10007100_17990</name>
</gene>
<keyword evidence="6 15" id="KW-0963">Cytoplasm</keyword>
<evidence type="ECO:0000256" key="15">
    <source>
        <dbReference type="RuleBase" id="RU364099"/>
    </source>
</evidence>
<dbReference type="Proteomes" id="UP000644507">
    <property type="component" value="Unassembled WGS sequence"/>
</dbReference>
<reference evidence="17" key="2">
    <citation type="submission" date="2020-09" db="EMBL/GenBank/DDBJ databases">
        <authorList>
            <person name="Sun Q."/>
            <person name="Kim S."/>
        </authorList>
    </citation>
    <scope>NUCLEOTIDE SEQUENCE</scope>
    <source>
        <strain evidence="17">KCTC 12988</strain>
    </source>
</reference>
<comment type="similarity">
    <text evidence="4 15">Belongs to the purine/pyrimidine phosphoribosyltransferase family.</text>
</comment>
<evidence type="ECO:0000256" key="2">
    <source>
        <dbReference type="ARBA" id="ARBA00004496"/>
    </source>
</evidence>
<comment type="subcellular location">
    <subcellularLocation>
        <location evidence="2 15">Cytoplasm</location>
    </subcellularLocation>
</comment>
<evidence type="ECO:0000256" key="4">
    <source>
        <dbReference type="ARBA" id="ARBA00008391"/>
    </source>
</evidence>
<dbReference type="InterPro" id="IPR029057">
    <property type="entry name" value="PRTase-like"/>
</dbReference>
<dbReference type="GO" id="GO:0005829">
    <property type="term" value="C:cytosol"/>
    <property type="evidence" value="ECO:0007669"/>
    <property type="project" value="TreeGrafter"/>
</dbReference>
<evidence type="ECO:0000313" key="17">
    <source>
        <dbReference type="EMBL" id="GHC52079.1"/>
    </source>
</evidence>
<dbReference type="InterPro" id="IPR050408">
    <property type="entry name" value="HGPRT"/>
</dbReference>
<evidence type="ECO:0000256" key="11">
    <source>
        <dbReference type="ARBA" id="ARBA00022741"/>
    </source>
</evidence>
<keyword evidence="11 15" id="KW-0547">Nucleotide-binding</keyword>
<keyword evidence="18" id="KW-1185">Reference proteome</keyword>
<keyword evidence="8 15" id="KW-0808">Transferase</keyword>
<dbReference type="CDD" id="cd06223">
    <property type="entry name" value="PRTases_typeI"/>
    <property type="match status" value="1"/>
</dbReference>
<evidence type="ECO:0000256" key="3">
    <source>
        <dbReference type="ARBA" id="ARBA00004669"/>
    </source>
</evidence>
<reference evidence="17" key="1">
    <citation type="journal article" date="2014" name="Int. J. Syst. Evol. Microbiol.">
        <title>Complete genome sequence of Corynebacterium casei LMG S-19264T (=DSM 44701T), isolated from a smear-ripened cheese.</title>
        <authorList>
            <consortium name="US DOE Joint Genome Institute (JGI-PGF)"/>
            <person name="Walter F."/>
            <person name="Albersmeier A."/>
            <person name="Kalinowski J."/>
            <person name="Ruckert C."/>
        </authorList>
    </citation>
    <scope>NUCLEOTIDE SEQUENCE</scope>
    <source>
        <strain evidence="17">KCTC 12988</strain>
    </source>
</reference>
<evidence type="ECO:0000256" key="1">
    <source>
        <dbReference type="ARBA" id="ARBA00001946"/>
    </source>
</evidence>
<dbReference type="GO" id="GO:0032264">
    <property type="term" value="P:IMP salvage"/>
    <property type="evidence" value="ECO:0007669"/>
    <property type="project" value="TreeGrafter"/>
</dbReference>
<dbReference type="GO" id="GO:0004422">
    <property type="term" value="F:hypoxanthine phosphoribosyltransferase activity"/>
    <property type="evidence" value="ECO:0007669"/>
    <property type="project" value="InterPro"/>
</dbReference>
<evidence type="ECO:0000313" key="18">
    <source>
        <dbReference type="Proteomes" id="UP000644507"/>
    </source>
</evidence>
<evidence type="ECO:0000256" key="8">
    <source>
        <dbReference type="ARBA" id="ARBA00022679"/>
    </source>
</evidence>
<evidence type="ECO:0000256" key="13">
    <source>
        <dbReference type="ARBA" id="ARBA00048811"/>
    </source>
</evidence>
<dbReference type="GO" id="GO:0046100">
    <property type="term" value="P:hypoxanthine metabolic process"/>
    <property type="evidence" value="ECO:0007669"/>
    <property type="project" value="TreeGrafter"/>
</dbReference>
<keyword evidence="12 15" id="KW-0460">Magnesium</keyword>
<dbReference type="NCBIfam" id="TIGR01203">
    <property type="entry name" value="HGPRTase"/>
    <property type="match status" value="1"/>
</dbReference>
<keyword evidence="10 15" id="KW-0660">Purine salvage</keyword>
<evidence type="ECO:0000256" key="9">
    <source>
        <dbReference type="ARBA" id="ARBA00022723"/>
    </source>
</evidence>
<comment type="caution">
    <text evidence="17">The sequence shown here is derived from an EMBL/GenBank/DDBJ whole genome shotgun (WGS) entry which is preliminary data.</text>
</comment>
<dbReference type="EMBL" id="BMXI01000006">
    <property type="protein sequence ID" value="GHC52079.1"/>
    <property type="molecule type" value="Genomic_DNA"/>
</dbReference>
<sequence>MNDDIAKVLIDEEVILRRLDTVADKVLADFEGNEILVVGILTGALVFMADLCRRLPVPLQIETLSVASYHGGTESSGVVEFLDAKLPEVKGRKILLIDDILDTGRTLKAVKDKLMTMGATSVKTGVLLSKEKERAEEVEADYVAFEIGDEFVVGYGLDYQGRYRNLPFVGVLKEEVYSR</sequence>
<accession>A0A918WKU2</accession>
<keyword evidence="9 15" id="KW-0479">Metal-binding</keyword>
<comment type="catalytic activity">
    <reaction evidence="13">
        <text>GMP + diphosphate = guanine + 5-phospho-alpha-D-ribose 1-diphosphate</text>
        <dbReference type="Rhea" id="RHEA:25424"/>
        <dbReference type="ChEBI" id="CHEBI:16235"/>
        <dbReference type="ChEBI" id="CHEBI:33019"/>
        <dbReference type="ChEBI" id="CHEBI:58017"/>
        <dbReference type="ChEBI" id="CHEBI:58115"/>
        <dbReference type="EC" id="2.4.2.8"/>
    </reaction>
    <physiologicalReaction direction="right-to-left" evidence="13">
        <dbReference type="Rhea" id="RHEA:25426"/>
    </physiologicalReaction>
</comment>
<dbReference type="PANTHER" id="PTHR43340">
    <property type="entry name" value="HYPOXANTHINE-GUANINE PHOSPHORIBOSYLTRANSFERASE"/>
    <property type="match status" value="1"/>
</dbReference>
<evidence type="ECO:0000256" key="5">
    <source>
        <dbReference type="ARBA" id="ARBA00011895"/>
    </source>
</evidence>
<dbReference type="GO" id="GO:0006178">
    <property type="term" value="P:guanine salvage"/>
    <property type="evidence" value="ECO:0007669"/>
    <property type="project" value="TreeGrafter"/>
</dbReference>
<evidence type="ECO:0000256" key="7">
    <source>
        <dbReference type="ARBA" id="ARBA00022676"/>
    </source>
</evidence>
<dbReference type="FunFam" id="3.40.50.2020:FF:000006">
    <property type="entry name" value="Hypoxanthine phosphoribosyltransferase"/>
    <property type="match status" value="1"/>
</dbReference>
<dbReference type="PANTHER" id="PTHR43340:SF1">
    <property type="entry name" value="HYPOXANTHINE PHOSPHORIBOSYLTRANSFERASE"/>
    <property type="match status" value="1"/>
</dbReference>
<dbReference type="GO" id="GO:0052657">
    <property type="term" value="F:guanine phosphoribosyltransferase activity"/>
    <property type="evidence" value="ECO:0007669"/>
    <property type="project" value="UniProtKB-ARBA"/>
</dbReference>
<dbReference type="GO" id="GO:0006166">
    <property type="term" value="P:purine ribonucleoside salvage"/>
    <property type="evidence" value="ECO:0007669"/>
    <property type="project" value="UniProtKB-KW"/>
</dbReference>
<keyword evidence="7 15" id="KW-0328">Glycosyltransferase</keyword>
<proteinExistence type="inferred from homology"/>